<name>A0A2P6RJ08_ROSCH</name>
<protein>
    <submittedName>
        <fullName evidence="2">Putative ribonuclease H-like domain-containing protein</fullName>
    </submittedName>
</protein>
<evidence type="ECO:0000259" key="1">
    <source>
        <dbReference type="Pfam" id="PF13456"/>
    </source>
</evidence>
<keyword evidence="3" id="KW-1185">Reference proteome</keyword>
<dbReference type="GO" id="GO:0004523">
    <property type="term" value="F:RNA-DNA hybrid ribonuclease activity"/>
    <property type="evidence" value="ECO:0007669"/>
    <property type="project" value="InterPro"/>
</dbReference>
<reference evidence="2 3" key="1">
    <citation type="journal article" date="2018" name="Nat. Genet.">
        <title>The Rosa genome provides new insights in the design of modern roses.</title>
        <authorList>
            <person name="Bendahmane M."/>
        </authorList>
    </citation>
    <scope>NUCLEOTIDE SEQUENCE [LARGE SCALE GENOMIC DNA]</scope>
    <source>
        <strain evidence="3">cv. Old Blush</strain>
    </source>
</reference>
<dbReference type="SUPFAM" id="SSF53098">
    <property type="entry name" value="Ribonuclease H-like"/>
    <property type="match status" value="1"/>
</dbReference>
<comment type="caution">
    <text evidence="2">The sequence shown here is derived from an EMBL/GenBank/DDBJ whole genome shotgun (WGS) entry which is preliminary data.</text>
</comment>
<dbReference type="InterPro" id="IPR053151">
    <property type="entry name" value="RNase_H-like"/>
</dbReference>
<dbReference type="Proteomes" id="UP000238479">
    <property type="component" value="Chromosome 2"/>
</dbReference>
<evidence type="ECO:0000313" key="2">
    <source>
        <dbReference type="EMBL" id="PRQ46420.1"/>
    </source>
</evidence>
<dbReference type="InterPro" id="IPR036397">
    <property type="entry name" value="RNaseH_sf"/>
</dbReference>
<organism evidence="2 3">
    <name type="scientific">Rosa chinensis</name>
    <name type="common">China rose</name>
    <dbReference type="NCBI Taxonomy" id="74649"/>
    <lineage>
        <taxon>Eukaryota</taxon>
        <taxon>Viridiplantae</taxon>
        <taxon>Streptophyta</taxon>
        <taxon>Embryophyta</taxon>
        <taxon>Tracheophyta</taxon>
        <taxon>Spermatophyta</taxon>
        <taxon>Magnoliopsida</taxon>
        <taxon>eudicotyledons</taxon>
        <taxon>Gunneridae</taxon>
        <taxon>Pentapetalae</taxon>
        <taxon>rosids</taxon>
        <taxon>fabids</taxon>
        <taxon>Rosales</taxon>
        <taxon>Rosaceae</taxon>
        <taxon>Rosoideae</taxon>
        <taxon>Rosoideae incertae sedis</taxon>
        <taxon>Rosa</taxon>
    </lineage>
</organism>
<dbReference type="InterPro" id="IPR044730">
    <property type="entry name" value="RNase_H-like_dom_plant"/>
</dbReference>
<dbReference type="PANTHER" id="PTHR47723">
    <property type="entry name" value="OS05G0353850 PROTEIN"/>
    <property type="match status" value="1"/>
</dbReference>
<dbReference type="InterPro" id="IPR002156">
    <property type="entry name" value="RNaseH_domain"/>
</dbReference>
<dbReference type="CDD" id="cd06222">
    <property type="entry name" value="RNase_H_like"/>
    <property type="match status" value="1"/>
</dbReference>
<sequence>MQVSNIIIETDCLEAVSCIAETQFTYVHDEGIIDDIRQELNHRTDISVQHTSRVNNRVAHCLANLAFEARHSSMWFMKPPDFIVGVLNDDCKHLR</sequence>
<dbReference type="GO" id="GO:0003676">
    <property type="term" value="F:nucleic acid binding"/>
    <property type="evidence" value="ECO:0007669"/>
    <property type="project" value="InterPro"/>
</dbReference>
<dbReference type="AlphaFoldDB" id="A0A2P6RJ08"/>
<gene>
    <name evidence="2" type="ORF">RchiOBHm_Chr2g0088901</name>
</gene>
<proteinExistence type="predicted"/>
<dbReference type="InterPro" id="IPR012337">
    <property type="entry name" value="RNaseH-like_sf"/>
</dbReference>
<dbReference type="PANTHER" id="PTHR47723:SF24">
    <property type="entry name" value="RNASE H TYPE-1 DOMAIN-CONTAINING PROTEIN"/>
    <property type="match status" value="1"/>
</dbReference>
<dbReference type="Gene3D" id="3.30.420.10">
    <property type="entry name" value="Ribonuclease H-like superfamily/Ribonuclease H"/>
    <property type="match status" value="1"/>
</dbReference>
<feature type="domain" description="RNase H type-1" evidence="1">
    <location>
        <begin position="3"/>
        <end position="66"/>
    </location>
</feature>
<evidence type="ECO:0000313" key="3">
    <source>
        <dbReference type="Proteomes" id="UP000238479"/>
    </source>
</evidence>
<dbReference type="Gramene" id="PRQ46420">
    <property type="protein sequence ID" value="PRQ46420"/>
    <property type="gene ID" value="RchiOBHm_Chr2g0088901"/>
</dbReference>
<dbReference type="EMBL" id="PDCK01000040">
    <property type="protein sequence ID" value="PRQ46420.1"/>
    <property type="molecule type" value="Genomic_DNA"/>
</dbReference>
<dbReference type="Pfam" id="PF13456">
    <property type="entry name" value="RVT_3"/>
    <property type="match status" value="1"/>
</dbReference>
<accession>A0A2P6RJ08</accession>